<evidence type="ECO:0000256" key="2">
    <source>
        <dbReference type="ARBA" id="ARBA00023043"/>
    </source>
</evidence>
<gene>
    <name evidence="4" type="primary">ankX_10</name>
    <name evidence="4" type="ORF">BABL1_gene_964</name>
</gene>
<reference evidence="4 5" key="1">
    <citation type="journal article" date="2015" name="Biol. Direct">
        <title>Babela massiliensis, a representative of a widespread bacterial phylum with unusual adaptations to parasitism in amoebae.</title>
        <authorList>
            <person name="Pagnier I."/>
            <person name="Yutin N."/>
            <person name="Croce O."/>
            <person name="Makarova K.S."/>
            <person name="Wolf Y.I."/>
            <person name="Benamar S."/>
            <person name="Raoult D."/>
            <person name="Koonin E.V."/>
            <person name="La Scola B."/>
        </authorList>
    </citation>
    <scope>NUCLEOTIDE SEQUENCE [LARGE SCALE GENOMIC DNA]</scope>
    <source>
        <strain evidence="5">BABL1</strain>
    </source>
</reference>
<feature type="repeat" description="ANK" evidence="3">
    <location>
        <begin position="405"/>
        <end position="437"/>
    </location>
</feature>
<feature type="repeat" description="ANK" evidence="3">
    <location>
        <begin position="305"/>
        <end position="337"/>
    </location>
</feature>
<dbReference type="OrthoDB" id="339809at2"/>
<dbReference type="eggNOG" id="COG0666">
    <property type="taxonomic scope" value="Bacteria"/>
</dbReference>
<dbReference type="PROSITE" id="PS50088">
    <property type="entry name" value="ANK_REPEAT"/>
    <property type="match status" value="5"/>
</dbReference>
<proteinExistence type="predicted"/>
<dbReference type="PROSITE" id="PS50297">
    <property type="entry name" value="ANK_REP_REGION"/>
    <property type="match status" value="3"/>
</dbReference>
<evidence type="ECO:0000256" key="3">
    <source>
        <dbReference type="PROSITE-ProRule" id="PRU00023"/>
    </source>
</evidence>
<dbReference type="PANTHER" id="PTHR24173">
    <property type="entry name" value="ANKYRIN REPEAT CONTAINING"/>
    <property type="match status" value="1"/>
</dbReference>
<dbReference type="PANTHER" id="PTHR24173:SF74">
    <property type="entry name" value="ANKYRIN REPEAT DOMAIN-CONTAINING PROTEIN 16"/>
    <property type="match status" value="1"/>
</dbReference>
<dbReference type="STRING" id="673862.BABL1_gene_964"/>
<keyword evidence="2 3" id="KW-0040">ANK repeat</keyword>
<dbReference type="Gene3D" id="1.25.40.20">
    <property type="entry name" value="Ankyrin repeat-containing domain"/>
    <property type="match status" value="2"/>
</dbReference>
<dbReference type="KEGG" id="dpb:BABL1_gene_964"/>
<feature type="repeat" description="ANK" evidence="3">
    <location>
        <begin position="200"/>
        <end position="236"/>
    </location>
</feature>
<organism evidence="4 5">
    <name type="scientific">Candidatus Babela massiliensis</name>
    <dbReference type="NCBI Taxonomy" id="673862"/>
    <lineage>
        <taxon>Bacteria</taxon>
        <taxon>Candidatus Babelota</taxon>
        <taxon>Candidatus Babeliae</taxon>
        <taxon>Candidatus Babeliales</taxon>
        <taxon>Candidatus Babeliaceae</taxon>
        <taxon>Candidatus Babela</taxon>
    </lineage>
</organism>
<accession>V6DFB9</accession>
<dbReference type="InterPro" id="IPR002110">
    <property type="entry name" value="Ankyrin_rpt"/>
</dbReference>
<protein>
    <submittedName>
        <fullName evidence="4">Ankyrin repeats containing protein</fullName>
    </submittedName>
</protein>
<dbReference type="Proteomes" id="UP000018769">
    <property type="component" value="Chromosome I"/>
</dbReference>
<dbReference type="EMBL" id="HG793133">
    <property type="protein sequence ID" value="CDK30270.1"/>
    <property type="molecule type" value="Genomic_DNA"/>
</dbReference>
<sequence length="468" mass="53627">MKQFTIFIVILFFSLNNILSMENLQETKDMEYTFLSLPSELKLHIFYKVIELILKNEEDIFHAFDNLSHFLKTFNLLNKEMRNLFCGNIVPIKEFVRRYYSSSNGYISLNNINLKLKEILETPELTCSMISDYNLLTQHRNDILKKITCLIIFGADINIINKNGKDSLIYVSSIIDKKDNKEFIKILLDYCLDITRKDNAGYTALMYAVYNKNIELIRVLLKKLIDNASVINSINSLGETALMIAIGEDCDESIIKLLLDSSPMLDIQQEQEGYTALMKAIFRDNKKVVKLLIDAKCNLNVQSKDGRTALMWAIYENSEDIVSFILDKNVDVNVQDEDGRTALTYAIRSNNEGIIRLILSKKPSFDVLDKEGKTILMHSVDYSNYAVVKLIVELDSKSINVQDKYGNTALILALKGNKIDIANLLISQGANIDISNYFGERARMLALEHNYYFNHNGKLEESVSCYMF</sequence>
<dbReference type="Pfam" id="PF12796">
    <property type="entry name" value="Ank_2"/>
    <property type="match status" value="3"/>
</dbReference>
<dbReference type="InterPro" id="IPR036770">
    <property type="entry name" value="Ankyrin_rpt-contain_sf"/>
</dbReference>
<keyword evidence="5" id="KW-1185">Reference proteome</keyword>
<evidence type="ECO:0000313" key="4">
    <source>
        <dbReference type="EMBL" id="CDK30270.1"/>
    </source>
</evidence>
<dbReference type="SUPFAM" id="SSF48403">
    <property type="entry name" value="Ankyrin repeat"/>
    <property type="match status" value="2"/>
</dbReference>
<keyword evidence="1" id="KW-0677">Repeat</keyword>
<evidence type="ECO:0000256" key="1">
    <source>
        <dbReference type="ARBA" id="ARBA00022737"/>
    </source>
</evidence>
<feature type="repeat" description="ANK" evidence="3">
    <location>
        <begin position="338"/>
        <end position="370"/>
    </location>
</feature>
<dbReference type="HOGENOM" id="CLU_000134_57_1_7"/>
<evidence type="ECO:0000313" key="5">
    <source>
        <dbReference type="Proteomes" id="UP000018769"/>
    </source>
</evidence>
<dbReference type="SMART" id="SM00248">
    <property type="entry name" value="ANK"/>
    <property type="match status" value="8"/>
</dbReference>
<dbReference type="AlphaFoldDB" id="V6DFB9"/>
<name>V6DFB9_9BACT</name>
<dbReference type="RefSeq" id="WP_023791178.1">
    <property type="nucleotide sequence ID" value="NC_023003.1"/>
</dbReference>
<feature type="repeat" description="ANK" evidence="3">
    <location>
        <begin position="272"/>
        <end position="304"/>
    </location>
</feature>